<feature type="transmembrane region" description="Helical" evidence="5">
    <location>
        <begin position="24"/>
        <end position="41"/>
    </location>
</feature>
<dbReference type="GO" id="GO:0022857">
    <property type="term" value="F:transmembrane transporter activity"/>
    <property type="evidence" value="ECO:0007669"/>
    <property type="project" value="InterPro"/>
</dbReference>
<dbReference type="InterPro" id="IPR006143">
    <property type="entry name" value="RND_pump_MFP"/>
</dbReference>
<dbReference type="InterPro" id="IPR058625">
    <property type="entry name" value="MdtA-like_BSH"/>
</dbReference>
<dbReference type="RefSeq" id="WP_125976277.1">
    <property type="nucleotide sequence ID" value="NZ_BAAADY010000018.1"/>
</dbReference>
<dbReference type="InterPro" id="IPR058636">
    <property type="entry name" value="Beta-barrel_YknX"/>
</dbReference>
<organism evidence="8 9">
    <name type="scientific">Sphingomonas trueperi</name>
    <dbReference type="NCBI Taxonomy" id="53317"/>
    <lineage>
        <taxon>Bacteria</taxon>
        <taxon>Pseudomonadati</taxon>
        <taxon>Pseudomonadota</taxon>
        <taxon>Alphaproteobacteria</taxon>
        <taxon>Sphingomonadales</taxon>
        <taxon>Sphingomonadaceae</taxon>
        <taxon>Sphingomonas</taxon>
    </lineage>
</organism>
<dbReference type="Pfam" id="PF25990">
    <property type="entry name" value="Beta-barrel_YknX"/>
    <property type="match status" value="1"/>
</dbReference>
<proteinExistence type="inferred from homology"/>
<gene>
    <name evidence="8" type="ORF">GGR89_003009</name>
</gene>
<dbReference type="Gene3D" id="2.40.420.20">
    <property type="match status" value="1"/>
</dbReference>
<comment type="subcellular location">
    <subcellularLocation>
        <location evidence="1">Cell envelope</location>
    </subcellularLocation>
</comment>
<evidence type="ECO:0000256" key="3">
    <source>
        <dbReference type="ARBA" id="ARBA00023054"/>
    </source>
</evidence>
<keyword evidence="3 4" id="KW-0175">Coiled coil</keyword>
<keyword evidence="5" id="KW-0812">Transmembrane</keyword>
<dbReference type="Gene3D" id="2.40.50.100">
    <property type="match status" value="1"/>
</dbReference>
<dbReference type="PANTHER" id="PTHR32347">
    <property type="entry name" value="EFFLUX SYSTEM COMPONENT YKNX-RELATED"/>
    <property type="match status" value="1"/>
</dbReference>
<dbReference type="GO" id="GO:0016020">
    <property type="term" value="C:membrane"/>
    <property type="evidence" value="ECO:0007669"/>
    <property type="project" value="InterPro"/>
</dbReference>
<evidence type="ECO:0000256" key="4">
    <source>
        <dbReference type="SAM" id="Coils"/>
    </source>
</evidence>
<reference evidence="8 9" key="1">
    <citation type="submission" date="2020-03" db="EMBL/GenBank/DDBJ databases">
        <title>Genomic Encyclopedia of Type Strains, Phase IV (KMG-IV): sequencing the most valuable type-strain genomes for metagenomic binning, comparative biology and taxonomic classification.</title>
        <authorList>
            <person name="Goeker M."/>
        </authorList>
    </citation>
    <scope>NUCLEOTIDE SEQUENCE [LARGE SCALE GENOMIC DNA]</scope>
    <source>
        <strain evidence="8 9">DSM 7225</strain>
    </source>
</reference>
<name>A0A7X6BED7_9SPHN</name>
<feature type="domain" description="Multidrug resistance protein MdtA-like barrel-sandwich hybrid" evidence="6">
    <location>
        <begin position="76"/>
        <end position="233"/>
    </location>
</feature>
<dbReference type="Pfam" id="PF25917">
    <property type="entry name" value="BSH_RND"/>
    <property type="match status" value="1"/>
</dbReference>
<dbReference type="GO" id="GO:0030313">
    <property type="term" value="C:cell envelope"/>
    <property type="evidence" value="ECO:0007669"/>
    <property type="project" value="UniProtKB-SubCell"/>
</dbReference>
<evidence type="ECO:0000259" key="7">
    <source>
        <dbReference type="Pfam" id="PF25990"/>
    </source>
</evidence>
<evidence type="ECO:0000313" key="8">
    <source>
        <dbReference type="EMBL" id="NJB98672.1"/>
    </source>
</evidence>
<dbReference type="EMBL" id="JAATJB010000010">
    <property type="protein sequence ID" value="NJB98672.1"/>
    <property type="molecule type" value="Genomic_DNA"/>
</dbReference>
<keyword evidence="9" id="KW-1185">Reference proteome</keyword>
<feature type="coiled-coil region" evidence="4">
    <location>
        <begin position="131"/>
        <end position="192"/>
    </location>
</feature>
<keyword evidence="5" id="KW-0472">Membrane</keyword>
<dbReference type="PANTHER" id="PTHR32347:SF14">
    <property type="entry name" value="EFFLUX SYSTEM COMPONENT YKNX-RELATED"/>
    <property type="match status" value="1"/>
</dbReference>
<comment type="caution">
    <text evidence="8">The sequence shown here is derived from an EMBL/GenBank/DDBJ whole genome shotgun (WGS) entry which is preliminary data.</text>
</comment>
<dbReference type="NCBIfam" id="TIGR01730">
    <property type="entry name" value="RND_mfp"/>
    <property type="match status" value="1"/>
</dbReference>
<evidence type="ECO:0000256" key="2">
    <source>
        <dbReference type="ARBA" id="ARBA00009477"/>
    </source>
</evidence>
<dbReference type="Gene3D" id="1.10.287.470">
    <property type="entry name" value="Helix hairpin bin"/>
    <property type="match status" value="1"/>
</dbReference>
<comment type="similarity">
    <text evidence="2">Belongs to the membrane fusion protein (MFP) (TC 8.A.1) family.</text>
</comment>
<accession>A0A7X6BED7</accession>
<protein>
    <submittedName>
        <fullName evidence="8">HlyD family secretion protein</fullName>
    </submittedName>
</protein>
<dbReference type="InterPro" id="IPR050465">
    <property type="entry name" value="UPF0194_transport"/>
</dbReference>
<evidence type="ECO:0000259" key="6">
    <source>
        <dbReference type="Pfam" id="PF25917"/>
    </source>
</evidence>
<dbReference type="SUPFAM" id="SSF111369">
    <property type="entry name" value="HlyD-like secretion proteins"/>
    <property type="match status" value="1"/>
</dbReference>
<evidence type="ECO:0000256" key="5">
    <source>
        <dbReference type="SAM" id="Phobius"/>
    </source>
</evidence>
<dbReference type="Proteomes" id="UP000531251">
    <property type="component" value="Unassembled WGS sequence"/>
</dbReference>
<evidence type="ECO:0000313" key="9">
    <source>
        <dbReference type="Proteomes" id="UP000531251"/>
    </source>
</evidence>
<keyword evidence="5" id="KW-1133">Transmembrane helix</keyword>
<sequence length="442" mass="46382">MASDPQDLDTFLGTKPRPWWRRNLRWIIIALVVVVLGLLVSRCFAPKPPPNYITVPAEKGALAVTVSATGRLAPIRQVTVGSEISGLVLKVLVDVNDRVTEGQTIAIIDPARLDDAITQSRATLSANQAAVAQTQATLDEATAQLRRMEEVNRLSGGKVPAKTELDTARAAVARARANLRSAQANVISAQASLSSNQTQRTRSIIRSPVNGVVLARQVDAGQTVAAQFSTPNMFVIAQDLTHMKLEVAIDEADVGSVKVGLPASFTVDAFPGRTFPAQITRVDLGSNLTASTATTSATTSTTTTANQVVSYAAILSVANPDLTLRPGMTATATIGVEKLDNALLIPNGALRFTPQDAGAKNGGGGIQFGPRREEQQKAIGRGSKQTIYVVGSDGKPQKVEVVTGPSDGSRTAVTSTQLKPGMKVIVGVQANGAAKPAKDDQN</sequence>
<feature type="domain" description="YknX-like beta-barrel" evidence="7">
    <location>
        <begin position="244"/>
        <end position="334"/>
    </location>
</feature>
<evidence type="ECO:0000256" key="1">
    <source>
        <dbReference type="ARBA" id="ARBA00004196"/>
    </source>
</evidence>
<dbReference type="Gene3D" id="2.40.30.170">
    <property type="match status" value="1"/>
</dbReference>
<dbReference type="AlphaFoldDB" id="A0A7X6BED7"/>